<reference evidence="1 2" key="1">
    <citation type="submission" date="2018-03" db="EMBL/GenBank/DDBJ databases">
        <title>The draft genome of Zobellella taiwanensis JCM 13381.</title>
        <authorList>
            <person name="Liu L."/>
            <person name="Li L."/>
            <person name="Wang T."/>
            <person name="Zhang X."/>
            <person name="Liang L."/>
        </authorList>
    </citation>
    <scope>NUCLEOTIDE SEQUENCE [LARGE SCALE GENOMIC DNA]</scope>
    <source>
        <strain evidence="1 2">JCM 13381</strain>
    </source>
</reference>
<sequence length="540" mass="61346">MNLMNDPWIPAIRQDGSYCRIAPWQIAERDNPVMELAAPRPDFQGALYQFLIGLLQTVIAPEGEDEWADLFENPISKEKIKYVFSKYASAMELFSDKGKPAFLQDLDVEVNIKSLSSVASLLIDNNEVFFNHPLEDAVFCPACSAQAIFTLQSYAPPGGSGHMTSVRDNGPITTLLKMSKEGATLWKNLWLNVLSKDELRCSSYDLLTEDTFPWLGKTRTSESCTTKKCPDGCERCSTFPELNNKLQQFWGMPKRIRLIMSYGETKCSCCGCLTNTWCSKVFVKNKGIRYIGGWRHSLTPYSVDKKHEKLPRALSGRAVGRGCYKNWLGLLLEDEGSRVSCSKNIESYYSIKQHYIEERHSSNLRVWVFGFDIVAGQAKSKCWYDHDFPIFSLQPQQIVKVKAWTQYMLMAAKDSADILRKHVKEAWCKEPDKVKGDIGFIDTEFWQSTEADFYKQLHVLVTASMTVELAPSTVYAKWLKTLCSSVEQLFDQFALQSSVEDLDLRRVIIARANLISKFHTLKSIKLLKEKGLLTKGVTHG</sequence>
<dbReference type="Proteomes" id="UP000242181">
    <property type="component" value="Unassembled WGS sequence"/>
</dbReference>
<gene>
    <name evidence="1" type="primary">casA</name>
    <name evidence="1" type="ORF">C7I36_03375</name>
</gene>
<dbReference type="Pfam" id="PF09481">
    <property type="entry name" value="CRISPR_Cse1"/>
    <property type="match status" value="1"/>
</dbReference>
<organism evidence="1 2">
    <name type="scientific">Zobellella taiwanensis</name>
    <dbReference type="NCBI Taxonomy" id="347535"/>
    <lineage>
        <taxon>Bacteria</taxon>
        <taxon>Pseudomonadati</taxon>
        <taxon>Pseudomonadota</taxon>
        <taxon>Gammaproteobacteria</taxon>
        <taxon>Aeromonadales</taxon>
        <taxon>Aeromonadaceae</taxon>
        <taxon>Zobellella</taxon>
    </lineage>
</organism>
<dbReference type="InterPro" id="IPR013381">
    <property type="entry name" value="CRISPR-assoc_prot_Cse1"/>
</dbReference>
<evidence type="ECO:0000313" key="1">
    <source>
        <dbReference type="EMBL" id="PSJ46955.1"/>
    </source>
</evidence>
<dbReference type="RefSeq" id="WP_106452318.1">
    <property type="nucleotide sequence ID" value="NZ_PXYH01000003.1"/>
</dbReference>
<dbReference type="EMBL" id="PXYH01000003">
    <property type="protein sequence ID" value="PSJ46955.1"/>
    <property type="molecule type" value="Genomic_DNA"/>
</dbReference>
<evidence type="ECO:0000313" key="2">
    <source>
        <dbReference type="Proteomes" id="UP000242181"/>
    </source>
</evidence>
<accession>A0A2P7R9R7</accession>
<dbReference type="NCBIfam" id="TIGR02547">
    <property type="entry name" value="casA_cse1"/>
    <property type="match status" value="1"/>
</dbReference>
<proteinExistence type="predicted"/>
<protein>
    <submittedName>
        <fullName evidence="1">Type I-E CRISPR-associated protein Cse1/CasA</fullName>
    </submittedName>
</protein>
<dbReference type="OrthoDB" id="5392377at2"/>
<dbReference type="AlphaFoldDB" id="A0A2P7R9R7"/>
<dbReference type="CDD" id="cd09729">
    <property type="entry name" value="Cse1_I-E"/>
    <property type="match status" value="1"/>
</dbReference>
<keyword evidence="2" id="KW-1185">Reference proteome</keyword>
<comment type="caution">
    <text evidence="1">The sequence shown here is derived from an EMBL/GenBank/DDBJ whole genome shotgun (WGS) entry which is preliminary data.</text>
</comment>
<name>A0A2P7R9R7_9GAMM</name>